<dbReference type="EMBL" id="BTGU01000048">
    <property type="protein sequence ID" value="GMN53943.1"/>
    <property type="molecule type" value="Genomic_DNA"/>
</dbReference>
<evidence type="ECO:0000313" key="1">
    <source>
        <dbReference type="EMBL" id="GMN53943.1"/>
    </source>
</evidence>
<proteinExistence type="predicted"/>
<comment type="caution">
    <text evidence="1">The sequence shown here is derived from an EMBL/GenBank/DDBJ whole genome shotgun (WGS) entry which is preliminary data.</text>
</comment>
<dbReference type="AlphaFoldDB" id="A0AA88AFJ3"/>
<evidence type="ECO:0000313" key="2">
    <source>
        <dbReference type="Proteomes" id="UP001187192"/>
    </source>
</evidence>
<gene>
    <name evidence="1" type="ORF">TIFTF001_023071</name>
</gene>
<accession>A0AA88AFJ3</accession>
<name>A0AA88AFJ3_FICCA</name>
<dbReference type="Proteomes" id="UP001187192">
    <property type="component" value="Unassembled WGS sequence"/>
</dbReference>
<protein>
    <submittedName>
        <fullName evidence="1">Uncharacterized protein</fullName>
    </submittedName>
</protein>
<reference evidence="1" key="1">
    <citation type="submission" date="2023-07" db="EMBL/GenBank/DDBJ databases">
        <title>draft genome sequence of fig (Ficus carica).</title>
        <authorList>
            <person name="Takahashi T."/>
            <person name="Nishimura K."/>
        </authorList>
    </citation>
    <scope>NUCLEOTIDE SEQUENCE</scope>
</reference>
<organism evidence="1 2">
    <name type="scientific">Ficus carica</name>
    <name type="common">Common fig</name>
    <dbReference type="NCBI Taxonomy" id="3494"/>
    <lineage>
        <taxon>Eukaryota</taxon>
        <taxon>Viridiplantae</taxon>
        <taxon>Streptophyta</taxon>
        <taxon>Embryophyta</taxon>
        <taxon>Tracheophyta</taxon>
        <taxon>Spermatophyta</taxon>
        <taxon>Magnoliopsida</taxon>
        <taxon>eudicotyledons</taxon>
        <taxon>Gunneridae</taxon>
        <taxon>Pentapetalae</taxon>
        <taxon>rosids</taxon>
        <taxon>fabids</taxon>
        <taxon>Rosales</taxon>
        <taxon>Moraceae</taxon>
        <taxon>Ficeae</taxon>
        <taxon>Ficus</taxon>
    </lineage>
</organism>
<dbReference type="Gramene" id="FCD_00023133-RA">
    <property type="protein sequence ID" value="FCD_00023133-RA:cds"/>
    <property type="gene ID" value="FCD_00023133"/>
</dbReference>
<keyword evidence="2" id="KW-1185">Reference proteome</keyword>
<sequence>MEANNNKENIVLPLSQKRNNPVLSTAQSSKKIVKKRRFERIPLSDITHLFNHPPQSCSLFPNLPLSLVSVVSDSRTRKALLLGVSDSANVPSSKSLRMGFR</sequence>